<evidence type="ECO:0000313" key="1">
    <source>
        <dbReference type="EMBL" id="MCT7968094.1"/>
    </source>
</evidence>
<sequence>MEAIGESLWQSLNWLFHFPRATSSSLPPPLKQWTVGKVAIAPELG</sequence>
<dbReference type="EMBL" id="JAMXFF010000027">
    <property type="protein sequence ID" value="MCT7968094.1"/>
    <property type="molecule type" value="Genomic_DNA"/>
</dbReference>
<reference evidence="1 2" key="1">
    <citation type="journal article" date="2022" name="Front. Microbiol.">
        <title>High genomic differentiation and limited gene flow indicate recent cryptic speciation within the genus Laspinema (cyanobacteria).</title>
        <authorList>
            <person name="Stanojkovic A."/>
            <person name="Skoupy S."/>
            <person name="Skaloud P."/>
            <person name="Dvorak P."/>
        </authorList>
    </citation>
    <scope>NUCLEOTIDE SEQUENCE [LARGE SCALE GENOMIC DNA]</scope>
    <source>
        <strain evidence="1 2">D2a</strain>
    </source>
</reference>
<organism evidence="1 2">
    <name type="scientific">Laspinema palackyanum D2a</name>
    <dbReference type="NCBI Taxonomy" id="2953684"/>
    <lineage>
        <taxon>Bacteria</taxon>
        <taxon>Bacillati</taxon>
        <taxon>Cyanobacteriota</taxon>
        <taxon>Cyanophyceae</taxon>
        <taxon>Oscillatoriophycideae</taxon>
        <taxon>Oscillatoriales</taxon>
        <taxon>Laspinemataceae</taxon>
        <taxon>Laspinema</taxon>
        <taxon>Laspinema palackyanum</taxon>
    </lineage>
</organism>
<name>A0ABT2MTN1_9CYAN</name>
<evidence type="ECO:0000313" key="2">
    <source>
        <dbReference type="Proteomes" id="UP001525890"/>
    </source>
</evidence>
<gene>
    <name evidence="1" type="ORF">NG799_17415</name>
</gene>
<comment type="caution">
    <text evidence="1">The sequence shown here is derived from an EMBL/GenBank/DDBJ whole genome shotgun (WGS) entry which is preliminary data.</text>
</comment>
<keyword evidence="2" id="KW-1185">Reference proteome</keyword>
<dbReference type="Proteomes" id="UP001525890">
    <property type="component" value="Unassembled WGS sequence"/>
</dbReference>
<proteinExistence type="predicted"/>
<accession>A0ABT2MTN1</accession>
<protein>
    <submittedName>
        <fullName evidence="1">Uncharacterized protein</fullName>
    </submittedName>
</protein>